<keyword evidence="1" id="KW-1185">Reference proteome</keyword>
<proteinExistence type="predicted"/>
<accession>A0A915JXS7</accession>
<organism evidence="1 2">
    <name type="scientific">Romanomermis culicivorax</name>
    <name type="common">Nematode worm</name>
    <dbReference type="NCBI Taxonomy" id="13658"/>
    <lineage>
        <taxon>Eukaryota</taxon>
        <taxon>Metazoa</taxon>
        <taxon>Ecdysozoa</taxon>
        <taxon>Nematoda</taxon>
        <taxon>Enoplea</taxon>
        <taxon>Dorylaimia</taxon>
        <taxon>Mermithida</taxon>
        <taxon>Mermithoidea</taxon>
        <taxon>Mermithidae</taxon>
        <taxon>Romanomermis</taxon>
    </lineage>
</organism>
<protein>
    <submittedName>
        <fullName evidence="2">Uncharacterized protein</fullName>
    </submittedName>
</protein>
<dbReference type="WBParaSite" id="nRc.2.0.1.t31142-RA">
    <property type="protein sequence ID" value="nRc.2.0.1.t31142-RA"/>
    <property type="gene ID" value="nRc.2.0.1.g31142"/>
</dbReference>
<dbReference type="Proteomes" id="UP000887565">
    <property type="component" value="Unplaced"/>
</dbReference>
<dbReference type="AlphaFoldDB" id="A0A915JXS7"/>
<evidence type="ECO:0000313" key="1">
    <source>
        <dbReference type="Proteomes" id="UP000887565"/>
    </source>
</evidence>
<reference evidence="2" key="1">
    <citation type="submission" date="2022-11" db="UniProtKB">
        <authorList>
            <consortium name="WormBaseParasite"/>
        </authorList>
    </citation>
    <scope>IDENTIFICATION</scope>
</reference>
<evidence type="ECO:0000313" key="2">
    <source>
        <dbReference type="WBParaSite" id="nRc.2.0.1.t31142-RA"/>
    </source>
</evidence>
<name>A0A915JXS7_ROMCU</name>
<sequence>MNVNEFFRASPIFMRRFSVFPQHAIFHQKNAQFRHDKEEDKVVEKHEAYPLVYIIATIQFLVFDIVHSSLNPANRLCALQNETPQQGFTDLNSVYTVTVIGRVKVPPI</sequence>